<dbReference type="GeneID" id="83729978"/>
<proteinExistence type="predicted"/>
<protein>
    <submittedName>
        <fullName evidence="2">Uncharacterized protein</fullName>
    </submittedName>
</protein>
<keyword evidence="1" id="KW-0472">Membrane</keyword>
<dbReference type="AlphaFoldDB" id="A0A9X2Q877"/>
<evidence type="ECO:0000256" key="1">
    <source>
        <dbReference type="SAM" id="Phobius"/>
    </source>
</evidence>
<gene>
    <name evidence="3" type="ORF">GGP45_002361</name>
    <name evidence="2" type="ORF">GGP61_003665</name>
</gene>
<name>A0A9X2Q877_9BACT</name>
<dbReference type="Proteomes" id="UP001155144">
    <property type="component" value="Unassembled WGS sequence"/>
</dbReference>
<sequence length="77" mass="8406">MSEDLDDRSFLWLWTWAFVAVSSAGYAVVNLISSAPKEAGGALGVFRFLFEVTLPIGMCVLAGWFGVEEWRSGKSTA</sequence>
<dbReference type="RefSeq" id="WP_162892244.1">
    <property type="nucleotide sequence ID" value="NZ_CALTRY010000005.1"/>
</dbReference>
<keyword evidence="1" id="KW-0812">Transmembrane</keyword>
<accession>A0A9X2Q877</accession>
<comment type="caution">
    <text evidence="2">The sequence shown here is derived from an EMBL/GenBank/DDBJ whole genome shotgun (WGS) entry which is preliminary data.</text>
</comment>
<feature type="transmembrane region" description="Helical" evidence="1">
    <location>
        <begin position="45"/>
        <end position="67"/>
    </location>
</feature>
<feature type="transmembrane region" description="Helical" evidence="1">
    <location>
        <begin position="12"/>
        <end position="33"/>
    </location>
</feature>
<evidence type="ECO:0000313" key="2">
    <source>
        <dbReference type="EMBL" id="MCS3712029.1"/>
    </source>
</evidence>
<evidence type="ECO:0000313" key="3">
    <source>
        <dbReference type="EMBL" id="MCS4122008.1"/>
    </source>
</evidence>
<reference evidence="2" key="1">
    <citation type="submission" date="2022-08" db="EMBL/GenBank/DDBJ databases">
        <title>Genomic Encyclopedia of Type Strains, Phase V (KMG-V): Genome sequencing to study the core and pangenomes of soil and plant-associated prokaryotes.</title>
        <authorList>
            <person name="Whitman W."/>
        </authorList>
    </citation>
    <scope>NUCLEOTIDE SEQUENCE</scope>
    <source>
        <strain evidence="3">SP3026</strain>
        <strain evidence="2">SP3049</strain>
    </source>
</reference>
<evidence type="ECO:0000313" key="4">
    <source>
        <dbReference type="Proteomes" id="UP001155057"/>
    </source>
</evidence>
<organism evidence="2 4">
    <name type="scientific">Salinibacter ruber</name>
    <dbReference type="NCBI Taxonomy" id="146919"/>
    <lineage>
        <taxon>Bacteria</taxon>
        <taxon>Pseudomonadati</taxon>
        <taxon>Rhodothermota</taxon>
        <taxon>Rhodothermia</taxon>
        <taxon>Rhodothermales</taxon>
        <taxon>Salinibacteraceae</taxon>
        <taxon>Salinibacter</taxon>
    </lineage>
</organism>
<dbReference type="EMBL" id="JANUAE010000024">
    <property type="protein sequence ID" value="MCS3712029.1"/>
    <property type="molecule type" value="Genomic_DNA"/>
</dbReference>
<keyword evidence="1" id="KW-1133">Transmembrane helix</keyword>
<dbReference type="Proteomes" id="UP001155057">
    <property type="component" value="Unassembled WGS sequence"/>
</dbReference>
<dbReference type="EMBL" id="JANUBL010000003">
    <property type="protein sequence ID" value="MCS4122008.1"/>
    <property type="molecule type" value="Genomic_DNA"/>
</dbReference>